<gene>
    <name evidence="2" type="ORF">NCR95_02530</name>
</gene>
<evidence type="ECO:0000313" key="2">
    <source>
        <dbReference type="EMBL" id="MCL9819049.1"/>
    </source>
</evidence>
<keyword evidence="1" id="KW-0472">Membrane</keyword>
<keyword evidence="1" id="KW-1133">Transmembrane helix</keyword>
<feature type="transmembrane region" description="Helical" evidence="1">
    <location>
        <begin position="127"/>
        <end position="151"/>
    </location>
</feature>
<evidence type="ECO:0000313" key="3">
    <source>
        <dbReference type="Proteomes" id="UP001057522"/>
    </source>
</evidence>
<sequence>MTKQFRNIHIYLSLFFLPVALMYALTGVLYISGFNQDSGATKNTYILNAEIAKGGEVEAMLNYLQSNNIPLPSKTEPTLNKRGALSVGGAHYSASIAKSGENQWTITTLERSFIGDLIILHKAKAKWYFDVLAIGFGITMVLLYLSGLMITLFNSKKNRNIQYGTILAGCLVSIVLGILSVM</sequence>
<accession>A0ABT0TSZ8</accession>
<proteinExistence type="predicted"/>
<dbReference type="RefSeq" id="WP_250603652.1">
    <property type="nucleotide sequence ID" value="NZ_JAMOKW010000004.1"/>
</dbReference>
<protein>
    <recommendedName>
        <fullName evidence="4">Integral membrane protein</fullName>
    </recommendedName>
</protein>
<organism evidence="2 3">
    <name type="scientific">Helicobacter colisuis</name>
    <dbReference type="NCBI Taxonomy" id="2949739"/>
    <lineage>
        <taxon>Bacteria</taxon>
        <taxon>Pseudomonadati</taxon>
        <taxon>Campylobacterota</taxon>
        <taxon>Epsilonproteobacteria</taxon>
        <taxon>Campylobacterales</taxon>
        <taxon>Helicobacteraceae</taxon>
        <taxon>Helicobacter</taxon>
    </lineage>
</organism>
<feature type="transmembrane region" description="Helical" evidence="1">
    <location>
        <begin position="12"/>
        <end position="31"/>
    </location>
</feature>
<reference evidence="2" key="1">
    <citation type="submission" date="2022-06" db="EMBL/GenBank/DDBJ databases">
        <title>Helicobacter colisuis sp. nov.</title>
        <authorList>
            <person name="Papic B."/>
            <person name="Gruntar I."/>
        </authorList>
    </citation>
    <scope>NUCLEOTIDE SEQUENCE</scope>
    <source>
        <strain evidence="2">11154-15</strain>
    </source>
</reference>
<evidence type="ECO:0008006" key="4">
    <source>
        <dbReference type="Google" id="ProtNLM"/>
    </source>
</evidence>
<evidence type="ECO:0000256" key="1">
    <source>
        <dbReference type="SAM" id="Phobius"/>
    </source>
</evidence>
<comment type="caution">
    <text evidence="2">The sequence shown here is derived from an EMBL/GenBank/DDBJ whole genome shotgun (WGS) entry which is preliminary data.</text>
</comment>
<feature type="transmembrane region" description="Helical" evidence="1">
    <location>
        <begin position="163"/>
        <end position="181"/>
    </location>
</feature>
<keyword evidence="1" id="KW-0812">Transmembrane</keyword>
<name>A0ABT0TSZ8_9HELI</name>
<dbReference type="Proteomes" id="UP001057522">
    <property type="component" value="Unassembled WGS sequence"/>
</dbReference>
<dbReference type="EMBL" id="JAMOKX010000002">
    <property type="protein sequence ID" value="MCL9819049.1"/>
    <property type="molecule type" value="Genomic_DNA"/>
</dbReference>
<keyword evidence="3" id="KW-1185">Reference proteome</keyword>